<protein>
    <submittedName>
        <fullName evidence="1">Uncharacterized protein</fullName>
    </submittedName>
</protein>
<organism evidence="1 2">
    <name type="scientific">Hymenobacter bucti</name>
    <dbReference type="NCBI Taxonomy" id="1844114"/>
    <lineage>
        <taxon>Bacteria</taxon>
        <taxon>Pseudomonadati</taxon>
        <taxon>Bacteroidota</taxon>
        <taxon>Cytophagia</taxon>
        <taxon>Cytophagales</taxon>
        <taxon>Hymenobacteraceae</taxon>
        <taxon>Hymenobacter</taxon>
    </lineage>
</organism>
<proteinExistence type="predicted"/>
<dbReference type="RefSeq" id="WP_382315879.1">
    <property type="nucleotide sequence ID" value="NZ_JBHUFD010000006.1"/>
</dbReference>
<name>A0ABW4QXJ3_9BACT</name>
<gene>
    <name evidence="1" type="ORF">ACFSDX_17525</name>
</gene>
<accession>A0ABW4QXJ3</accession>
<sequence>MLNPEEFEAALDHYLASDAQLGPPQIELIKRWSEQVGHQDLPPLSEVELAETRRKMWARIQALTAASDEPPAAS</sequence>
<evidence type="ECO:0000313" key="2">
    <source>
        <dbReference type="Proteomes" id="UP001597197"/>
    </source>
</evidence>
<dbReference type="Proteomes" id="UP001597197">
    <property type="component" value="Unassembled WGS sequence"/>
</dbReference>
<dbReference type="EMBL" id="JBHUFD010000006">
    <property type="protein sequence ID" value="MFD1874249.1"/>
    <property type="molecule type" value="Genomic_DNA"/>
</dbReference>
<keyword evidence="2" id="KW-1185">Reference proteome</keyword>
<reference evidence="2" key="1">
    <citation type="journal article" date="2019" name="Int. J. Syst. Evol. Microbiol.">
        <title>The Global Catalogue of Microorganisms (GCM) 10K type strain sequencing project: providing services to taxonomists for standard genome sequencing and annotation.</title>
        <authorList>
            <consortium name="The Broad Institute Genomics Platform"/>
            <consortium name="The Broad Institute Genome Sequencing Center for Infectious Disease"/>
            <person name="Wu L."/>
            <person name="Ma J."/>
        </authorList>
    </citation>
    <scope>NUCLEOTIDE SEQUENCE [LARGE SCALE GENOMIC DNA]</scope>
    <source>
        <strain evidence="2">CGMCC 1.15795</strain>
    </source>
</reference>
<comment type="caution">
    <text evidence="1">The sequence shown here is derived from an EMBL/GenBank/DDBJ whole genome shotgun (WGS) entry which is preliminary data.</text>
</comment>
<evidence type="ECO:0000313" key="1">
    <source>
        <dbReference type="EMBL" id="MFD1874249.1"/>
    </source>
</evidence>